<evidence type="ECO:0000313" key="2">
    <source>
        <dbReference type="EMBL" id="MBW0517790.1"/>
    </source>
</evidence>
<sequence>MTCLNQKLCLTHSIKQDNIIVGKRNICHPDQLLLTDAVPYSQAINEPIEGNKWKKAMDTKYESLISHNTGELLPYPEKTTKVIGGMWRLTPKRNEYGEVYRHKACWVVLGNHQEHMLHYYATWASVGRNETFKVTFFLVVNFKYIPYQFDIKTTFLHGVIDVVVYVKQANGYEEKGKKIWVWCLKKSLYGTKQAPHMWKSKLTSILNILGLTSTWSDESLFINIERN</sequence>
<feature type="domain" description="Reverse transcriptase Ty1/copia-type" evidence="1">
    <location>
        <begin position="75"/>
        <end position="222"/>
    </location>
</feature>
<dbReference type="Proteomes" id="UP000765509">
    <property type="component" value="Unassembled WGS sequence"/>
</dbReference>
<organism evidence="2 3">
    <name type="scientific">Austropuccinia psidii MF-1</name>
    <dbReference type="NCBI Taxonomy" id="1389203"/>
    <lineage>
        <taxon>Eukaryota</taxon>
        <taxon>Fungi</taxon>
        <taxon>Dikarya</taxon>
        <taxon>Basidiomycota</taxon>
        <taxon>Pucciniomycotina</taxon>
        <taxon>Pucciniomycetes</taxon>
        <taxon>Pucciniales</taxon>
        <taxon>Sphaerophragmiaceae</taxon>
        <taxon>Austropuccinia</taxon>
    </lineage>
</organism>
<dbReference type="EMBL" id="AVOT02026177">
    <property type="protein sequence ID" value="MBW0517790.1"/>
    <property type="molecule type" value="Genomic_DNA"/>
</dbReference>
<name>A0A9Q3EER6_9BASI</name>
<dbReference type="Pfam" id="PF07727">
    <property type="entry name" value="RVT_2"/>
    <property type="match status" value="1"/>
</dbReference>
<dbReference type="OrthoDB" id="2787706at2759"/>
<dbReference type="AlphaFoldDB" id="A0A9Q3EER6"/>
<reference evidence="2" key="1">
    <citation type="submission" date="2021-03" db="EMBL/GenBank/DDBJ databases">
        <title>Draft genome sequence of rust myrtle Austropuccinia psidii MF-1, a brazilian biotype.</title>
        <authorList>
            <person name="Quecine M.C."/>
            <person name="Pachon D.M.R."/>
            <person name="Bonatelli M.L."/>
            <person name="Correr F.H."/>
            <person name="Franceschini L.M."/>
            <person name="Leite T.F."/>
            <person name="Margarido G.R.A."/>
            <person name="Almeida C.A."/>
            <person name="Ferrarezi J.A."/>
            <person name="Labate C.A."/>
        </authorList>
    </citation>
    <scope>NUCLEOTIDE SEQUENCE</scope>
    <source>
        <strain evidence="2">MF-1</strain>
    </source>
</reference>
<comment type="caution">
    <text evidence="2">The sequence shown here is derived from an EMBL/GenBank/DDBJ whole genome shotgun (WGS) entry which is preliminary data.</text>
</comment>
<protein>
    <recommendedName>
        <fullName evidence="1">Reverse transcriptase Ty1/copia-type domain-containing protein</fullName>
    </recommendedName>
</protein>
<proteinExistence type="predicted"/>
<dbReference type="InterPro" id="IPR013103">
    <property type="entry name" value="RVT_2"/>
</dbReference>
<accession>A0A9Q3EER6</accession>
<evidence type="ECO:0000313" key="3">
    <source>
        <dbReference type="Proteomes" id="UP000765509"/>
    </source>
</evidence>
<evidence type="ECO:0000259" key="1">
    <source>
        <dbReference type="Pfam" id="PF07727"/>
    </source>
</evidence>
<keyword evidence="3" id="KW-1185">Reference proteome</keyword>
<gene>
    <name evidence="2" type="ORF">O181_057505</name>
</gene>